<name>A0A8H4ZIR3_9HYPO</name>
<sequence>MPGRCHLPSAETAPPPDQSYQRAHDHLQESSNVTPARLKEIIQELPALREQLRPLLSTDFIRTQAGVENWLNTQPKLYRAIRAATAEWLMACGSTDEAMVV</sequence>
<evidence type="ECO:0000256" key="1">
    <source>
        <dbReference type="SAM" id="MobiDB-lite"/>
    </source>
</evidence>
<reference evidence="2 3" key="1">
    <citation type="journal article" date="2020" name="BMC Genomics">
        <title>Correction to: Identification and distribution of gene clusters required for synthesis of sphingolipid metabolism inhibitors in diverse species of the filamentous fungus Fusarium.</title>
        <authorList>
            <person name="Kim H.S."/>
            <person name="Lohmar J.M."/>
            <person name="Busman M."/>
            <person name="Brown D.W."/>
            <person name="Naumann T.A."/>
            <person name="Divon H.H."/>
            <person name="Lysoe E."/>
            <person name="Uhlig S."/>
            <person name="Proctor R.H."/>
        </authorList>
    </citation>
    <scope>NUCLEOTIDE SEQUENCE [LARGE SCALE GENOMIC DNA]</scope>
    <source>
        <strain evidence="2 3">NRRL 25214</strain>
    </source>
</reference>
<organism evidence="2 3">
    <name type="scientific">Fusarium anthophilum</name>
    <dbReference type="NCBI Taxonomy" id="48485"/>
    <lineage>
        <taxon>Eukaryota</taxon>
        <taxon>Fungi</taxon>
        <taxon>Dikarya</taxon>
        <taxon>Ascomycota</taxon>
        <taxon>Pezizomycotina</taxon>
        <taxon>Sordariomycetes</taxon>
        <taxon>Hypocreomycetidae</taxon>
        <taxon>Hypocreales</taxon>
        <taxon>Nectriaceae</taxon>
        <taxon>Fusarium</taxon>
        <taxon>Fusarium fujikuroi species complex</taxon>
    </lineage>
</organism>
<keyword evidence="3" id="KW-1185">Reference proteome</keyword>
<dbReference type="AlphaFoldDB" id="A0A8H4ZIR3"/>
<evidence type="ECO:0000313" key="2">
    <source>
        <dbReference type="EMBL" id="KAF5247269.1"/>
    </source>
</evidence>
<dbReference type="EMBL" id="JABEVY010000142">
    <property type="protein sequence ID" value="KAF5247269.1"/>
    <property type="molecule type" value="Genomic_DNA"/>
</dbReference>
<proteinExistence type="predicted"/>
<gene>
    <name evidence="2" type="ORF">FANTH_6526</name>
</gene>
<dbReference type="Proteomes" id="UP000573603">
    <property type="component" value="Unassembled WGS sequence"/>
</dbReference>
<feature type="region of interest" description="Disordered" evidence="1">
    <location>
        <begin position="1"/>
        <end position="35"/>
    </location>
</feature>
<protein>
    <submittedName>
        <fullName evidence="2">Uncharacterized protein</fullName>
    </submittedName>
</protein>
<comment type="caution">
    <text evidence="2">The sequence shown here is derived from an EMBL/GenBank/DDBJ whole genome shotgun (WGS) entry which is preliminary data.</text>
</comment>
<accession>A0A8H4ZIR3</accession>
<evidence type="ECO:0000313" key="3">
    <source>
        <dbReference type="Proteomes" id="UP000573603"/>
    </source>
</evidence>